<evidence type="ECO:0000259" key="1">
    <source>
        <dbReference type="Pfam" id="PF13649"/>
    </source>
</evidence>
<dbReference type="InterPro" id="IPR029063">
    <property type="entry name" value="SAM-dependent_MTases_sf"/>
</dbReference>
<keyword evidence="2" id="KW-0489">Methyltransferase</keyword>
<dbReference type="Pfam" id="PF13649">
    <property type="entry name" value="Methyltransf_25"/>
    <property type="match status" value="1"/>
</dbReference>
<dbReference type="Proteomes" id="UP000552954">
    <property type="component" value="Unassembled WGS sequence"/>
</dbReference>
<dbReference type="CDD" id="cd02440">
    <property type="entry name" value="AdoMet_MTases"/>
    <property type="match status" value="1"/>
</dbReference>
<accession>A0A849KBZ7</accession>
<reference evidence="2 3" key="2">
    <citation type="submission" date="2020-06" db="EMBL/GenBank/DDBJ databases">
        <title>Ramlibacter rhizophilus sp. nov., isolated from rhizosphere soil of national flower Mugunghwa from South Korea.</title>
        <authorList>
            <person name="Zheng-Fei Y."/>
            <person name="Huan T."/>
        </authorList>
    </citation>
    <scope>NUCLEOTIDE SEQUENCE [LARGE SCALE GENOMIC DNA]</scope>
    <source>
        <strain evidence="2 3">B156</strain>
    </source>
</reference>
<gene>
    <name evidence="2" type="ORF">HK415_11655</name>
</gene>
<dbReference type="SUPFAM" id="SSF53335">
    <property type="entry name" value="S-adenosyl-L-methionine-dependent methyltransferases"/>
    <property type="match status" value="1"/>
</dbReference>
<dbReference type="Gene3D" id="3.40.50.150">
    <property type="entry name" value="Vaccinia Virus protein VP39"/>
    <property type="match status" value="1"/>
</dbReference>
<dbReference type="PANTHER" id="PTHR42912">
    <property type="entry name" value="METHYLTRANSFERASE"/>
    <property type="match status" value="1"/>
</dbReference>
<evidence type="ECO:0000313" key="3">
    <source>
        <dbReference type="Proteomes" id="UP000552954"/>
    </source>
</evidence>
<dbReference type="GO" id="GO:0032259">
    <property type="term" value="P:methylation"/>
    <property type="evidence" value="ECO:0007669"/>
    <property type="project" value="UniProtKB-KW"/>
</dbReference>
<dbReference type="EMBL" id="JABFCS010000001">
    <property type="protein sequence ID" value="NNU43667.1"/>
    <property type="molecule type" value="Genomic_DNA"/>
</dbReference>
<keyword evidence="3" id="KW-1185">Reference proteome</keyword>
<sequence length="257" mass="28586">MMDTRMQADANLAKYETGEVVSYYERQTELQPAEAHLFSRHLRPGLAILDIGVGGGRTTPHLAKGAARYVGADYSKAMVDSCRARFPALEFRHCDATDMSQFRDGEFDAVVFSFNGIDVIRSDEGRKRCLEETARVLKPGGVFIFSSHNARILGVWPELHGARPHQVAWRMVRALGKSAQFTLKALRGKVFAAGQGYIHDPVHGGMDHYVSTPETMAPQLQQAGLEILEQVAGPSPQVRSPYLVPWHYYACRRTLPS</sequence>
<evidence type="ECO:0000313" key="2">
    <source>
        <dbReference type="EMBL" id="NNU43667.1"/>
    </source>
</evidence>
<comment type="caution">
    <text evidence="2">The sequence shown here is derived from an EMBL/GenBank/DDBJ whole genome shotgun (WGS) entry which is preliminary data.</text>
</comment>
<dbReference type="InterPro" id="IPR041698">
    <property type="entry name" value="Methyltransf_25"/>
</dbReference>
<protein>
    <submittedName>
        <fullName evidence="2">Class I SAM-dependent methyltransferase</fullName>
    </submittedName>
</protein>
<proteinExistence type="predicted"/>
<dbReference type="InterPro" id="IPR050508">
    <property type="entry name" value="Methyltransf_Superfamily"/>
</dbReference>
<feature type="domain" description="Methyltransferase" evidence="1">
    <location>
        <begin position="48"/>
        <end position="141"/>
    </location>
</feature>
<dbReference type="GO" id="GO:0008168">
    <property type="term" value="F:methyltransferase activity"/>
    <property type="evidence" value="ECO:0007669"/>
    <property type="project" value="UniProtKB-KW"/>
</dbReference>
<keyword evidence="2" id="KW-0808">Transferase</keyword>
<reference evidence="2 3" key="1">
    <citation type="submission" date="2020-05" db="EMBL/GenBank/DDBJ databases">
        <authorList>
            <person name="Khan S.A."/>
            <person name="Jeon C.O."/>
            <person name="Chun B.H."/>
        </authorList>
    </citation>
    <scope>NUCLEOTIDE SEQUENCE [LARGE SCALE GENOMIC DNA]</scope>
    <source>
        <strain evidence="2 3">B156</strain>
    </source>
</reference>
<dbReference type="PANTHER" id="PTHR42912:SF99">
    <property type="entry name" value="METHYLTRANSFERASE TYPE 12 DOMAIN-CONTAINING PROTEIN"/>
    <property type="match status" value="1"/>
</dbReference>
<name>A0A849KBZ7_9BURK</name>
<dbReference type="RefSeq" id="WP_171559290.1">
    <property type="nucleotide sequence ID" value="NZ_JABFCS010000001.1"/>
</dbReference>
<organism evidence="2 3">
    <name type="scientific">Ramlibacter montanisoli</name>
    <dbReference type="NCBI Taxonomy" id="2732512"/>
    <lineage>
        <taxon>Bacteria</taxon>
        <taxon>Pseudomonadati</taxon>
        <taxon>Pseudomonadota</taxon>
        <taxon>Betaproteobacteria</taxon>
        <taxon>Burkholderiales</taxon>
        <taxon>Comamonadaceae</taxon>
        <taxon>Ramlibacter</taxon>
    </lineage>
</organism>
<dbReference type="AlphaFoldDB" id="A0A849KBZ7"/>